<reference evidence="3 4" key="1">
    <citation type="submission" date="2019-03" db="EMBL/GenBank/DDBJ databases">
        <title>Rhizobium sp. nov., an bacterium isolated from biocrust in Mu Us Desert.</title>
        <authorList>
            <person name="Lixiong L."/>
        </authorList>
    </citation>
    <scope>NUCLEOTIDE SEQUENCE [LARGE SCALE GENOMIC DNA]</scope>
    <source>
        <strain evidence="3 4">SPY-1</strain>
    </source>
</reference>
<feature type="chain" id="PRO_5020502682" evidence="2">
    <location>
        <begin position="22"/>
        <end position="131"/>
    </location>
</feature>
<feature type="compositionally biased region" description="Basic and acidic residues" evidence="1">
    <location>
        <begin position="33"/>
        <end position="76"/>
    </location>
</feature>
<feature type="region of interest" description="Disordered" evidence="1">
    <location>
        <begin position="107"/>
        <end position="131"/>
    </location>
</feature>
<proteinExistence type="predicted"/>
<sequence>MKRSLTLGVVAFAFLAQGAAAQSVVDMSSRNPPRYERGLGDKQAARADDRSERQENWRADASREQLPEERGARFRIEAGQSKIDLQCPTGEPLRDCTEALLQVIDHMRSELPEDRQPSDEGRDRRRYREGS</sequence>
<accession>A0A4R5UIR7</accession>
<dbReference type="Proteomes" id="UP000295238">
    <property type="component" value="Unassembled WGS sequence"/>
</dbReference>
<organism evidence="3 4">
    <name type="scientific">Rhizobium deserti</name>
    <dbReference type="NCBI Taxonomy" id="2547961"/>
    <lineage>
        <taxon>Bacteria</taxon>
        <taxon>Pseudomonadati</taxon>
        <taxon>Pseudomonadota</taxon>
        <taxon>Alphaproteobacteria</taxon>
        <taxon>Hyphomicrobiales</taxon>
        <taxon>Rhizobiaceae</taxon>
        <taxon>Rhizobium/Agrobacterium group</taxon>
        <taxon>Rhizobium</taxon>
    </lineage>
</organism>
<gene>
    <name evidence="3" type="ORF">E2F50_06710</name>
</gene>
<comment type="caution">
    <text evidence="3">The sequence shown here is derived from an EMBL/GenBank/DDBJ whole genome shotgun (WGS) entry which is preliminary data.</text>
</comment>
<evidence type="ECO:0000256" key="1">
    <source>
        <dbReference type="SAM" id="MobiDB-lite"/>
    </source>
</evidence>
<keyword evidence="2" id="KW-0732">Signal</keyword>
<keyword evidence="4" id="KW-1185">Reference proteome</keyword>
<name>A0A4R5UIR7_9HYPH</name>
<protein>
    <submittedName>
        <fullName evidence="3">Uncharacterized protein</fullName>
    </submittedName>
</protein>
<feature type="region of interest" description="Disordered" evidence="1">
    <location>
        <begin position="22"/>
        <end position="91"/>
    </location>
</feature>
<dbReference type="AlphaFoldDB" id="A0A4R5UIR7"/>
<evidence type="ECO:0000256" key="2">
    <source>
        <dbReference type="SAM" id="SignalP"/>
    </source>
</evidence>
<dbReference type="EMBL" id="SMTL01000002">
    <property type="protein sequence ID" value="TDK36613.1"/>
    <property type="molecule type" value="Genomic_DNA"/>
</dbReference>
<feature type="signal peptide" evidence="2">
    <location>
        <begin position="1"/>
        <end position="21"/>
    </location>
</feature>
<dbReference type="RefSeq" id="WP_133315323.1">
    <property type="nucleotide sequence ID" value="NZ_SMTL01000002.1"/>
</dbReference>
<evidence type="ECO:0000313" key="4">
    <source>
        <dbReference type="Proteomes" id="UP000295238"/>
    </source>
</evidence>
<evidence type="ECO:0000313" key="3">
    <source>
        <dbReference type="EMBL" id="TDK36613.1"/>
    </source>
</evidence>
<dbReference type="OrthoDB" id="8005858at2"/>